<evidence type="ECO:0000256" key="2">
    <source>
        <dbReference type="ARBA" id="ARBA00022670"/>
    </source>
</evidence>
<feature type="region of interest" description="Disordered" evidence="7">
    <location>
        <begin position="1"/>
        <end position="38"/>
    </location>
</feature>
<feature type="compositionally biased region" description="Basic and acidic residues" evidence="7">
    <location>
        <begin position="1"/>
        <end position="15"/>
    </location>
</feature>
<evidence type="ECO:0000313" key="8">
    <source>
        <dbReference type="EMBL" id="GAA4707206.1"/>
    </source>
</evidence>
<dbReference type="PANTHER" id="PTHR36234:SF5">
    <property type="entry name" value="LYSYL ENDOPEPTIDASE"/>
    <property type="match status" value="1"/>
</dbReference>
<gene>
    <name evidence="8" type="ORF">GCM10023215_55030</name>
</gene>
<evidence type="ECO:0000256" key="7">
    <source>
        <dbReference type="SAM" id="MobiDB-lite"/>
    </source>
</evidence>
<keyword evidence="9" id="KW-1185">Reference proteome</keyword>
<reference evidence="9" key="1">
    <citation type="journal article" date="2019" name="Int. J. Syst. Evol. Microbiol.">
        <title>The Global Catalogue of Microorganisms (GCM) 10K type strain sequencing project: providing services to taxonomists for standard genome sequencing and annotation.</title>
        <authorList>
            <consortium name="The Broad Institute Genomics Platform"/>
            <consortium name="The Broad Institute Genome Sequencing Center for Infectious Disease"/>
            <person name="Wu L."/>
            <person name="Ma J."/>
        </authorList>
    </citation>
    <scope>NUCLEOTIDE SEQUENCE [LARGE SCALE GENOMIC DNA]</scope>
    <source>
        <strain evidence="9">JCM 18055</strain>
    </source>
</reference>
<dbReference type="RefSeq" id="WP_345383666.1">
    <property type="nucleotide sequence ID" value="NZ_BAABIC010000024.1"/>
</dbReference>
<evidence type="ECO:0000256" key="1">
    <source>
        <dbReference type="ARBA" id="ARBA00008764"/>
    </source>
</evidence>
<dbReference type="InterPro" id="IPR009003">
    <property type="entry name" value="Peptidase_S1_PA"/>
</dbReference>
<evidence type="ECO:0000256" key="5">
    <source>
        <dbReference type="ARBA" id="ARBA00022825"/>
    </source>
</evidence>
<dbReference type="InterPro" id="IPR043504">
    <property type="entry name" value="Peptidase_S1_PA_chymotrypsin"/>
</dbReference>
<keyword evidence="5 6" id="KW-0720">Serine protease</keyword>
<sequence>MNRAEQEAAAAERYRSTTRQRKDNRKAREAAHTAVADSPAQLEARARRLVRKGEVDVDALVRAVTGPDKGTVLERIIGAANELQGVNFLARGAEAARTVARVSIRSGRDVVGFGTAFLVGRRLALTNNHVLPDARTAAGSFLEFDLEAGVDGLPKPVVRFELDPGTLFATDEHLDYTLVAVRPDASGRVAGEVFGWNTLAATQGKIVTGEPVNVVGHPDGRPKEIAVRANELVNQLSDFLHYNSDTLPGSSGSPVYNDQWEVVALHHAGVPDPAGGPDAWIANEGARISRVLAHLSGLDLDAAQRRVVAELGAQAQPEAGARPAVAAARPAGPEDVAALPRIAAGLPGRPSASGRRLVYLHGRGQGGRDPAALRADWTGGLARGLAAGGMAPVDAADACVPFYGDVLDGLVDGAREAVPFVGTTAEQLAPPSGPAREAYGALLRETAERTGMPAGEQEGAFVGGLVAALQGPLSWIAGRSGLDDLVIATVFRDVALYLEDDIVRRAVLDTVRADLPPDGEIVLVAHSLGAVVALDLLRELPAGRTVPLLVTAGSPLGLDAVQKRLLAGGPERPRNVGTWVNAWAAADAVAIGCPLADDWADVRDLRTDNPKDRPHDIREYLADPRVATAVGGLLR</sequence>
<comment type="similarity">
    <text evidence="1 6">Belongs to the peptidase S1B family.</text>
</comment>
<feature type="compositionally biased region" description="Basic residues" evidence="7">
    <location>
        <begin position="16"/>
        <end position="25"/>
    </location>
</feature>
<keyword evidence="2 6" id="KW-0645">Protease</keyword>
<dbReference type="SUPFAM" id="SSF53474">
    <property type="entry name" value="alpha/beta-Hydrolases"/>
    <property type="match status" value="1"/>
</dbReference>
<evidence type="ECO:0000313" key="9">
    <source>
        <dbReference type="Proteomes" id="UP001500325"/>
    </source>
</evidence>
<dbReference type="InterPro" id="IPR008256">
    <property type="entry name" value="Peptidase_S1B"/>
</dbReference>
<dbReference type="EMBL" id="BAABIC010000024">
    <property type="protein sequence ID" value="GAA4707206.1"/>
    <property type="molecule type" value="Genomic_DNA"/>
</dbReference>
<dbReference type="EC" id="3.4.21.-" evidence="6"/>
<dbReference type="PRINTS" id="PR00839">
    <property type="entry name" value="V8PROTEASE"/>
</dbReference>
<keyword evidence="4 6" id="KW-0378">Hydrolase</keyword>
<accession>A0ABP8XFQ0</accession>
<dbReference type="Pfam" id="PF13365">
    <property type="entry name" value="Trypsin_2"/>
    <property type="match status" value="1"/>
</dbReference>
<dbReference type="Gene3D" id="3.40.50.1820">
    <property type="entry name" value="alpha/beta hydrolase"/>
    <property type="match status" value="1"/>
</dbReference>
<dbReference type="PRINTS" id="PR01774">
    <property type="entry name" value="EXFOLTOXIN"/>
</dbReference>
<evidence type="ECO:0000256" key="4">
    <source>
        <dbReference type="ARBA" id="ARBA00022801"/>
    </source>
</evidence>
<name>A0ABP8XFQ0_9PSEU</name>
<protein>
    <recommendedName>
        <fullName evidence="6">Serine protease</fullName>
        <ecNumber evidence="6">3.4.21.-</ecNumber>
    </recommendedName>
</protein>
<dbReference type="Gene3D" id="2.40.10.10">
    <property type="entry name" value="Trypsin-like serine proteases"/>
    <property type="match status" value="2"/>
</dbReference>
<organism evidence="8 9">
    <name type="scientific">Pseudonocardia yuanmonensis</name>
    <dbReference type="NCBI Taxonomy" id="1095914"/>
    <lineage>
        <taxon>Bacteria</taxon>
        <taxon>Bacillati</taxon>
        <taxon>Actinomycetota</taxon>
        <taxon>Actinomycetes</taxon>
        <taxon>Pseudonocardiales</taxon>
        <taxon>Pseudonocardiaceae</taxon>
        <taxon>Pseudonocardia</taxon>
    </lineage>
</organism>
<comment type="caution">
    <text evidence="8">The sequence shown here is derived from an EMBL/GenBank/DDBJ whole genome shotgun (WGS) entry which is preliminary data.</text>
</comment>
<keyword evidence="3" id="KW-0732">Signal</keyword>
<dbReference type="PANTHER" id="PTHR36234">
    <property type="entry name" value="LYSYL ENDOPEPTIDASE"/>
    <property type="match status" value="1"/>
</dbReference>
<dbReference type="InterPro" id="IPR029058">
    <property type="entry name" value="AB_hydrolase_fold"/>
</dbReference>
<proteinExistence type="inferred from homology"/>
<evidence type="ECO:0000256" key="6">
    <source>
        <dbReference type="RuleBase" id="RU004296"/>
    </source>
</evidence>
<evidence type="ECO:0000256" key="3">
    <source>
        <dbReference type="ARBA" id="ARBA00022729"/>
    </source>
</evidence>
<dbReference type="InterPro" id="IPR008353">
    <property type="entry name" value="Peptidase_S1B_tx"/>
</dbReference>
<dbReference type="Proteomes" id="UP001500325">
    <property type="component" value="Unassembled WGS sequence"/>
</dbReference>
<dbReference type="SUPFAM" id="SSF50494">
    <property type="entry name" value="Trypsin-like serine proteases"/>
    <property type="match status" value="1"/>
</dbReference>